<dbReference type="PROSITE" id="PS00028">
    <property type="entry name" value="ZINC_FINGER_C2H2_1"/>
    <property type="match status" value="7"/>
</dbReference>
<dbReference type="FunFam" id="3.30.160.60:FF:001119">
    <property type="entry name" value="zinc finger protein 408"/>
    <property type="match status" value="1"/>
</dbReference>
<dbReference type="AlphaFoldDB" id="A0A6P7X0J1"/>
<keyword evidence="9" id="KW-0539">Nucleus</keyword>
<evidence type="ECO:0000256" key="9">
    <source>
        <dbReference type="ARBA" id="ARBA00023242"/>
    </source>
</evidence>
<feature type="compositionally biased region" description="Polar residues" evidence="11">
    <location>
        <begin position="599"/>
        <end position="634"/>
    </location>
</feature>
<dbReference type="RefSeq" id="XP_030046886.1">
    <property type="nucleotide sequence ID" value="XM_030191026.1"/>
</dbReference>
<comment type="similarity">
    <text evidence="2">Belongs to the krueppel C2H2-type zinc-finger protein family.</text>
</comment>
<dbReference type="Proteomes" id="UP000515156">
    <property type="component" value="Chromosome 2"/>
</dbReference>
<evidence type="ECO:0000313" key="15">
    <source>
        <dbReference type="RefSeq" id="XP_030046886.1"/>
    </source>
</evidence>
<feature type="domain" description="C2H2-type" evidence="12">
    <location>
        <begin position="431"/>
        <end position="458"/>
    </location>
</feature>
<dbReference type="InterPro" id="IPR013087">
    <property type="entry name" value="Znf_C2H2_type"/>
</dbReference>
<evidence type="ECO:0000259" key="12">
    <source>
        <dbReference type="PROSITE" id="PS50157"/>
    </source>
</evidence>
<dbReference type="InterPro" id="IPR001909">
    <property type="entry name" value="KRAB"/>
</dbReference>
<dbReference type="OrthoDB" id="6077919at2759"/>
<dbReference type="InterPro" id="IPR036236">
    <property type="entry name" value="Znf_C2H2_sf"/>
</dbReference>
<evidence type="ECO:0000256" key="7">
    <source>
        <dbReference type="ARBA" id="ARBA00023015"/>
    </source>
</evidence>
<dbReference type="GO" id="GO:0008270">
    <property type="term" value="F:zinc ion binding"/>
    <property type="evidence" value="ECO:0007669"/>
    <property type="project" value="UniProtKB-KW"/>
</dbReference>
<dbReference type="SUPFAM" id="SSF57667">
    <property type="entry name" value="beta-beta-alpha zinc fingers"/>
    <property type="match status" value="5"/>
</dbReference>
<dbReference type="GO" id="GO:0005634">
    <property type="term" value="C:nucleus"/>
    <property type="evidence" value="ECO:0007669"/>
    <property type="project" value="UniProtKB-SubCell"/>
</dbReference>
<dbReference type="Gene3D" id="3.30.160.60">
    <property type="entry name" value="Classic Zinc Finger"/>
    <property type="match status" value="8"/>
</dbReference>
<gene>
    <name evidence="15" type="primary">LOC115461300</name>
</gene>
<evidence type="ECO:0000256" key="3">
    <source>
        <dbReference type="ARBA" id="ARBA00022723"/>
    </source>
</evidence>
<evidence type="ECO:0000256" key="8">
    <source>
        <dbReference type="ARBA" id="ARBA00023163"/>
    </source>
</evidence>
<comment type="subcellular location">
    <subcellularLocation>
        <location evidence="1">Nucleus</location>
    </subcellularLocation>
</comment>
<dbReference type="InterPro" id="IPR036051">
    <property type="entry name" value="KRAB_dom_sf"/>
</dbReference>
<dbReference type="FunFam" id="3.30.160.60:FF:000624">
    <property type="entry name" value="zinc finger protein 697"/>
    <property type="match status" value="1"/>
</dbReference>
<keyword evidence="6" id="KW-0862">Zinc</keyword>
<feature type="domain" description="KRAB" evidence="13">
    <location>
        <begin position="11"/>
        <end position="82"/>
    </location>
</feature>
<keyword evidence="14" id="KW-1185">Reference proteome</keyword>
<reference evidence="15" key="1">
    <citation type="submission" date="2025-08" db="UniProtKB">
        <authorList>
            <consortium name="RefSeq"/>
        </authorList>
    </citation>
    <scope>IDENTIFICATION</scope>
</reference>
<dbReference type="GO" id="GO:0000978">
    <property type="term" value="F:RNA polymerase II cis-regulatory region sequence-specific DNA binding"/>
    <property type="evidence" value="ECO:0007669"/>
    <property type="project" value="TreeGrafter"/>
</dbReference>
<dbReference type="FunFam" id="3.30.160.60:FF:000446">
    <property type="entry name" value="Zinc finger protein"/>
    <property type="match status" value="1"/>
</dbReference>
<keyword evidence="7" id="KW-0805">Transcription regulation</keyword>
<keyword evidence="3" id="KW-0479">Metal-binding</keyword>
<name>A0A6P7X0J1_9AMPH</name>
<dbReference type="SMART" id="SM00355">
    <property type="entry name" value="ZnF_C2H2"/>
    <property type="match status" value="8"/>
</dbReference>
<keyword evidence="5 10" id="KW-0863">Zinc-finger</keyword>
<dbReference type="KEGG" id="muo:115461300"/>
<feature type="domain" description="C2H2-type" evidence="12">
    <location>
        <begin position="403"/>
        <end position="430"/>
    </location>
</feature>
<keyword evidence="8" id="KW-0804">Transcription</keyword>
<dbReference type="PROSITE" id="PS50157">
    <property type="entry name" value="ZINC_FINGER_C2H2_2"/>
    <property type="match status" value="8"/>
</dbReference>
<feature type="domain" description="C2H2-type" evidence="12">
    <location>
        <begin position="459"/>
        <end position="486"/>
    </location>
</feature>
<dbReference type="FunFam" id="3.30.160.60:FF:000342">
    <property type="entry name" value="zinc finger protein 394"/>
    <property type="match status" value="1"/>
</dbReference>
<evidence type="ECO:0000256" key="11">
    <source>
        <dbReference type="SAM" id="MobiDB-lite"/>
    </source>
</evidence>
<feature type="region of interest" description="Disordered" evidence="11">
    <location>
        <begin position="209"/>
        <end position="235"/>
    </location>
</feature>
<dbReference type="PANTHER" id="PTHR24393:SF158">
    <property type="entry name" value="C2H2-TYPE DOMAIN-CONTAINING PROTEIN"/>
    <property type="match status" value="1"/>
</dbReference>
<evidence type="ECO:0000256" key="1">
    <source>
        <dbReference type="ARBA" id="ARBA00004123"/>
    </source>
</evidence>
<dbReference type="PANTHER" id="PTHR24393">
    <property type="entry name" value="ZINC FINGER PROTEIN"/>
    <property type="match status" value="1"/>
</dbReference>
<sequence>MSALVSDLASVIFNDVVAYFWDAEWDVLEERQKDLYKKVIKEIHGFLMSRGYLIVNPDVLIRVKHEGGKYFTQHHDWEENENVNDPLINNPIVPPISSVSIKKEEDMHCMGSPGSERREQIHPPVTSCSSIRPDILIRIKQEEFWTDEQDTEEIGNTSFSPDLSVRILKIEESCESDQSEGEEEIKTIESIADDGYRDNELQRMCINQQNEEWKKKDPSGDSPDLSADYEGGLTPPRIKERQCERNCNSPELMHRQTVRERSKTFDCTKCRKGFSTNLLLIEHQQTSECEKMLKQKSDHGLIHQDYARENQFAYTEREKTFLKKTDLGQMSIHSEMKPFKCTEREKGFTHISDVQYPKILHTGDKTFQCSESEQKFETNALLKSNETVHTGKETVIGGTEEAFFCTECERGFSTKSSFITHKQMHTGKKLFVCTECEKTFLKLSNLAAHKRVHIGGKPFKCTDCDKCFASSSWLKMHQRFHTGEKLFKCFECEKCFLQISDLTMHRRVHTGEKPFECTECDKRFAHKSNLKVHKRLHSGEKPFKCSECEKCFAQKTQLARHKSVHTREKPYTCIECGMGFTKKGNLLLHFTIHTREKTPQMQGQLPTKPAQMQGQLPTKPAQTQGQLPTKTATV</sequence>
<dbReference type="GeneID" id="115461300"/>
<dbReference type="FunFam" id="3.30.160.60:FF:000100">
    <property type="entry name" value="Zinc finger 45-like"/>
    <property type="match status" value="1"/>
</dbReference>
<feature type="domain" description="C2H2-type" evidence="12">
    <location>
        <begin position="543"/>
        <end position="570"/>
    </location>
</feature>
<dbReference type="Pfam" id="PF01352">
    <property type="entry name" value="KRAB"/>
    <property type="match status" value="1"/>
</dbReference>
<dbReference type="GO" id="GO:0001228">
    <property type="term" value="F:DNA-binding transcription activator activity, RNA polymerase II-specific"/>
    <property type="evidence" value="ECO:0007669"/>
    <property type="project" value="TreeGrafter"/>
</dbReference>
<dbReference type="SMART" id="SM00349">
    <property type="entry name" value="KRAB"/>
    <property type="match status" value="1"/>
</dbReference>
<evidence type="ECO:0000256" key="2">
    <source>
        <dbReference type="ARBA" id="ARBA00006991"/>
    </source>
</evidence>
<dbReference type="PROSITE" id="PS50805">
    <property type="entry name" value="KRAB"/>
    <property type="match status" value="1"/>
</dbReference>
<feature type="region of interest" description="Disordered" evidence="11">
    <location>
        <begin position="598"/>
        <end position="634"/>
    </location>
</feature>
<feature type="domain" description="C2H2-type" evidence="12">
    <location>
        <begin position="571"/>
        <end position="598"/>
    </location>
</feature>
<dbReference type="Pfam" id="PF00096">
    <property type="entry name" value="zf-C2H2"/>
    <property type="match status" value="5"/>
</dbReference>
<feature type="domain" description="C2H2-type" evidence="12">
    <location>
        <begin position="265"/>
        <end position="292"/>
    </location>
</feature>
<evidence type="ECO:0000256" key="10">
    <source>
        <dbReference type="PROSITE-ProRule" id="PRU00042"/>
    </source>
</evidence>
<evidence type="ECO:0000256" key="6">
    <source>
        <dbReference type="ARBA" id="ARBA00022833"/>
    </source>
</evidence>
<feature type="domain" description="C2H2-type" evidence="12">
    <location>
        <begin position="515"/>
        <end position="542"/>
    </location>
</feature>
<dbReference type="InParanoid" id="A0A6P7X0J1"/>
<evidence type="ECO:0000259" key="13">
    <source>
        <dbReference type="PROSITE" id="PS50805"/>
    </source>
</evidence>
<evidence type="ECO:0000256" key="4">
    <source>
        <dbReference type="ARBA" id="ARBA00022737"/>
    </source>
</evidence>
<dbReference type="FunFam" id="3.30.160.60:FF:000710">
    <property type="entry name" value="Zinc finger protein 768"/>
    <property type="match status" value="1"/>
</dbReference>
<feature type="domain" description="C2H2-type" evidence="12">
    <location>
        <begin position="487"/>
        <end position="514"/>
    </location>
</feature>
<proteinExistence type="inferred from homology"/>
<evidence type="ECO:0000256" key="5">
    <source>
        <dbReference type="ARBA" id="ARBA00022771"/>
    </source>
</evidence>
<dbReference type="SUPFAM" id="SSF109640">
    <property type="entry name" value="KRAB domain (Kruppel-associated box)"/>
    <property type="match status" value="1"/>
</dbReference>
<accession>A0A6P7X0J1</accession>
<evidence type="ECO:0000313" key="14">
    <source>
        <dbReference type="Proteomes" id="UP000515156"/>
    </source>
</evidence>
<protein>
    <submittedName>
        <fullName evidence="15">Gastrula zinc finger protein XlCGF26.1-like</fullName>
    </submittedName>
</protein>
<dbReference type="Gene3D" id="6.10.140.140">
    <property type="match status" value="1"/>
</dbReference>
<organism evidence="14 15">
    <name type="scientific">Microcaecilia unicolor</name>
    <dbReference type="NCBI Taxonomy" id="1415580"/>
    <lineage>
        <taxon>Eukaryota</taxon>
        <taxon>Metazoa</taxon>
        <taxon>Chordata</taxon>
        <taxon>Craniata</taxon>
        <taxon>Vertebrata</taxon>
        <taxon>Euteleostomi</taxon>
        <taxon>Amphibia</taxon>
        <taxon>Gymnophiona</taxon>
        <taxon>Siphonopidae</taxon>
        <taxon>Microcaecilia</taxon>
    </lineage>
</organism>
<dbReference type="CDD" id="cd07765">
    <property type="entry name" value="KRAB_A-box"/>
    <property type="match status" value="1"/>
</dbReference>
<keyword evidence="4" id="KW-0677">Repeat</keyword>